<evidence type="ECO:0000313" key="5">
    <source>
        <dbReference type="Proteomes" id="UP001600064"/>
    </source>
</evidence>
<dbReference type="InterPro" id="IPR057776">
    <property type="entry name" value="UTP23_sensor"/>
</dbReference>
<protein>
    <recommendedName>
        <fullName evidence="3">UTP23 sensor motif region domain-containing protein</fullName>
    </recommendedName>
</protein>
<evidence type="ECO:0000259" key="3">
    <source>
        <dbReference type="Pfam" id="PF24779"/>
    </source>
</evidence>
<evidence type="ECO:0000256" key="1">
    <source>
        <dbReference type="ARBA" id="ARBA00023242"/>
    </source>
</evidence>
<proteinExistence type="predicted"/>
<dbReference type="Pfam" id="PF04900">
    <property type="entry name" value="Fcf1"/>
    <property type="match status" value="1"/>
</dbReference>
<dbReference type="Pfam" id="PF24779">
    <property type="entry name" value="UTP23_sensor"/>
    <property type="match status" value="1"/>
</dbReference>
<feature type="region of interest" description="Disordered" evidence="2">
    <location>
        <begin position="180"/>
        <end position="322"/>
    </location>
</feature>
<accession>A0ABR4DHH6</accession>
<dbReference type="InterPro" id="IPR006984">
    <property type="entry name" value="Fcf1/UTP23"/>
</dbReference>
<organism evidence="4 5">
    <name type="scientific">Remersonia thermophila</name>
    <dbReference type="NCBI Taxonomy" id="72144"/>
    <lineage>
        <taxon>Eukaryota</taxon>
        <taxon>Fungi</taxon>
        <taxon>Dikarya</taxon>
        <taxon>Ascomycota</taxon>
        <taxon>Pezizomycotina</taxon>
        <taxon>Sordariomycetes</taxon>
        <taxon>Sordariomycetidae</taxon>
        <taxon>Sordariales</taxon>
        <taxon>Sordariales incertae sedis</taxon>
        <taxon>Remersonia</taxon>
    </lineage>
</organism>
<evidence type="ECO:0000313" key="4">
    <source>
        <dbReference type="EMBL" id="KAL2269825.1"/>
    </source>
</evidence>
<dbReference type="Proteomes" id="UP001600064">
    <property type="component" value="Unassembled WGS sequence"/>
</dbReference>
<comment type="caution">
    <text evidence="4">The sequence shown here is derived from an EMBL/GenBank/DDBJ whole genome shotgun (WGS) entry which is preliminary data.</text>
</comment>
<reference evidence="4 5" key="1">
    <citation type="journal article" date="2024" name="Commun. Biol.">
        <title>Comparative genomic analysis of thermophilic fungi reveals convergent evolutionary adaptations and gene losses.</title>
        <authorList>
            <person name="Steindorff A.S."/>
            <person name="Aguilar-Pontes M.V."/>
            <person name="Robinson A.J."/>
            <person name="Andreopoulos B."/>
            <person name="LaButti K."/>
            <person name="Kuo A."/>
            <person name="Mondo S."/>
            <person name="Riley R."/>
            <person name="Otillar R."/>
            <person name="Haridas S."/>
            <person name="Lipzen A."/>
            <person name="Grimwood J."/>
            <person name="Schmutz J."/>
            <person name="Clum A."/>
            <person name="Reid I.D."/>
            <person name="Moisan M.C."/>
            <person name="Butler G."/>
            <person name="Nguyen T.T.M."/>
            <person name="Dewar K."/>
            <person name="Conant G."/>
            <person name="Drula E."/>
            <person name="Henrissat B."/>
            <person name="Hansel C."/>
            <person name="Singer S."/>
            <person name="Hutchinson M.I."/>
            <person name="de Vries R.P."/>
            <person name="Natvig D.O."/>
            <person name="Powell A.J."/>
            <person name="Tsang A."/>
            <person name="Grigoriev I.V."/>
        </authorList>
    </citation>
    <scope>NUCLEOTIDE SEQUENCE [LARGE SCALE GENOMIC DNA]</scope>
    <source>
        <strain evidence="4 5">ATCC 22073</strain>
    </source>
</reference>
<evidence type="ECO:0000256" key="2">
    <source>
        <dbReference type="SAM" id="MobiDB-lite"/>
    </source>
</evidence>
<feature type="compositionally biased region" description="Basic and acidic residues" evidence="2">
    <location>
        <begin position="202"/>
        <end position="215"/>
    </location>
</feature>
<dbReference type="RefSeq" id="XP_070868549.1">
    <property type="nucleotide sequence ID" value="XM_071008232.1"/>
</dbReference>
<keyword evidence="1" id="KW-0539">Nucleus</keyword>
<dbReference type="CDD" id="cd09865">
    <property type="entry name" value="PIN_ScUtp23p-like"/>
    <property type="match status" value="1"/>
</dbReference>
<feature type="compositionally biased region" description="Basic residues" evidence="2">
    <location>
        <begin position="278"/>
        <end position="287"/>
    </location>
</feature>
<dbReference type="EMBL" id="JAZGUE010000002">
    <property type="protein sequence ID" value="KAL2269825.1"/>
    <property type="molecule type" value="Genomic_DNA"/>
</dbReference>
<dbReference type="GeneID" id="98122876"/>
<sequence>MGKRAKQYKKLMRAFQQLGFREPYQLLITSDVVLDTIKLDLVSLFHKTLSTKGVKPMITQCSIRQLYAKNVPGPNRDPNVAAAIERAKTFERRRCGHLMDQDALPERECVMSCVDPKGKGENKFRYVVVTQDEYLRDKLRSVVPTPLMYVRRSVMILEPMSESSAQVRLREERSKFLDGIIRRGQKRKREGDDSDSDSGSEEDGHAGEGEAKSETDQPQESGGNEEKPKKKKKKYGPKGPNPLSVKKPKKQPQPGEQQKKAKKPTAAAAAGTSEDKKAKRKRRKKGGAHGGEGGGDGGGSEQGGNSEAATVRGEGGEGQGQG</sequence>
<gene>
    <name evidence="4" type="ORF">VTJ83DRAFT_2009</name>
</gene>
<dbReference type="Gene3D" id="3.40.50.1010">
    <property type="entry name" value="5'-nuclease"/>
    <property type="match status" value="1"/>
</dbReference>
<name>A0ABR4DHH6_9PEZI</name>
<keyword evidence="5" id="KW-1185">Reference proteome</keyword>
<feature type="compositionally biased region" description="Gly residues" evidence="2">
    <location>
        <begin position="288"/>
        <end position="302"/>
    </location>
</feature>
<feature type="domain" description="UTP23 sensor motif region" evidence="3">
    <location>
        <begin position="231"/>
        <end position="250"/>
    </location>
</feature>
<feature type="compositionally biased region" description="Acidic residues" evidence="2">
    <location>
        <begin position="192"/>
        <end position="201"/>
    </location>
</feature>
<dbReference type="PANTHER" id="PTHR12416">
    <property type="entry name" value="RRNA-PROCESSING PROTEIN UTP23 HOMOLOG"/>
    <property type="match status" value="1"/>
</dbReference>